<dbReference type="EMBL" id="CAJPIN010001914">
    <property type="protein sequence ID" value="CAG2054953.1"/>
    <property type="molecule type" value="Genomic_DNA"/>
</dbReference>
<feature type="region of interest" description="Disordered" evidence="2">
    <location>
        <begin position="1"/>
        <end position="21"/>
    </location>
</feature>
<name>A0ABN7NK86_TIMPD</name>
<reference evidence="4" key="1">
    <citation type="submission" date="2021-03" db="EMBL/GenBank/DDBJ databases">
        <authorList>
            <person name="Tran Van P."/>
        </authorList>
    </citation>
    <scope>NUCLEOTIDE SEQUENCE</scope>
</reference>
<dbReference type="InterPro" id="IPR009057">
    <property type="entry name" value="Homeodomain-like_sf"/>
</dbReference>
<feature type="domain" description="HTH psq-type" evidence="3">
    <location>
        <begin position="2"/>
        <end position="36"/>
    </location>
</feature>
<feature type="region of interest" description="Disordered" evidence="2">
    <location>
        <begin position="165"/>
        <end position="194"/>
    </location>
</feature>
<keyword evidence="5" id="KW-1185">Reference proteome</keyword>
<comment type="caution">
    <text evidence="4">The sequence shown here is derived from an EMBL/GenBank/DDBJ whole genome shotgun (WGS) entry which is preliminary data.</text>
</comment>
<organism evidence="4 5">
    <name type="scientific">Timema podura</name>
    <name type="common">Walking stick</name>
    <dbReference type="NCBI Taxonomy" id="61482"/>
    <lineage>
        <taxon>Eukaryota</taxon>
        <taxon>Metazoa</taxon>
        <taxon>Ecdysozoa</taxon>
        <taxon>Arthropoda</taxon>
        <taxon>Hexapoda</taxon>
        <taxon>Insecta</taxon>
        <taxon>Pterygota</taxon>
        <taxon>Neoptera</taxon>
        <taxon>Polyneoptera</taxon>
        <taxon>Phasmatodea</taxon>
        <taxon>Timematodea</taxon>
        <taxon>Timematoidea</taxon>
        <taxon>Timematidae</taxon>
        <taxon>Timema</taxon>
    </lineage>
</organism>
<gene>
    <name evidence="4" type="ORF">TPAB3V08_LOCUS1969</name>
</gene>
<evidence type="ECO:0000313" key="5">
    <source>
        <dbReference type="Proteomes" id="UP001153148"/>
    </source>
</evidence>
<dbReference type="InterPro" id="IPR011011">
    <property type="entry name" value="Znf_FYVE_PHD"/>
</dbReference>
<accession>A0ABN7NK86</accession>
<feature type="compositionally biased region" description="Basic residues" evidence="2">
    <location>
        <begin position="179"/>
        <end position="188"/>
    </location>
</feature>
<dbReference type="Gene3D" id="1.10.10.60">
    <property type="entry name" value="Homeodomain-like"/>
    <property type="match status" value="1"/>
</dbReference>
<dbReference type="InterPro" id="IPR013083">
    <property type="entry name" value="Znf_RING/FYVE/PHD"/>
</dbReference>
<evidence type="ECO:0000313" key="4">
    <source>
        <dbReference type="EMBL" id="CAG2054953.1"/>
    </source>
</evidence>
<dbReference type="SUPFAM" id="SSF46689">
    <property type="entry name" value="Homeodomain-like"/>
    <property type="match status" value="1"/>
</dbReference>
<evidence type="ECO:0000259" key="3">
    <source>
        <dbReference type="Pfam" id="PF05225"/>
    </source>
</evidence>
<proteinExistence type="predicted"/>
<dbReference type="Proteomes" id="UP001153148">
    <property type="component" value="Unassembled WGS sequence"/>
</dbReference>
<evidence type="ECO:0000256" key="1">
    <source>
        <dbReference type="ARBA" id="ARBA00004123"/>
    </source>
</evidence>
<feature type="compositionally biased region" description="Basic and acidic residues" evidence="2">
    <location>
        <begin position="165"/>
        <end position="178"/>
    </location>
</feature>
<dbReference type="InterPro" id="IPR007889">
    <property type="entry name" value="HTH_Psq"/>
</dbReference>
<dbReference type="Gene3D" id="3.30.40.10">
    <property type="entry name" value="Zinc/RING finger domain, C3HC4 (zinc finger)"/>
    <property type="match status" value="1"/>
</dbReference>
<evidence type="ECO:0000256" key="2">
    <source>
        <dbReference type="SAM" id="MobiDB-lite"/>
    </source>
</evidence>
<dbReference type="Pfam" id="PF05225">
    <property type="entry name" value="HTH_psq"/>
    <property type="match status" value="1"/>
</dbReference>
<protein>
    <recommendedName>
        <fullName evidence="3">HTH psq-type domain-containing protein</fullName>
    </recommendedName>
</protein>
<comment type="subcellular location">
    <subcellularLocation>
        <location evidence="1">Nucleus</location>
    </subcellularLocation>
</comment>
<sequence>MKAVQRGQLSQRAASERYGVPRRTVRNHLKTEMTTKILGRNSVITKEQETKLVERIVEFASIALSKVWSKYMTYGNIISGFRATGLYPFNPDAIPEEAFAPSLLTESPDPHSQNKYDNEIPLANLKTKDSLKSPFHELMPTPNYAVVKAKPRRKALNYQSQRVTKELSKVKVSREKTNKQGKTKKNKGTNRPSKDGWYCHGCRDEKVAGMRQCSQCLHWYHEECVGLTKEDHQAVDHGGELNNSVYSNPSSLSGHLQDKGSKYQSNLNEIDKSEQKSSVDSLGKGIHYEWPQGDSGCALIIVPQGSWCPRRCDGLEKFVDLAGTSGRLHPCVDRPTAPRANQIDMHVSLLDRLEGRDVRRGYVGQVYNGVERVK</sequence>
<dbReference type="SUPFAM" id="SSF57903">
    <property type="entry name" value="FYVE/PHD zinc finger"/>
    <property type="match status" value="1"/>
</dbReference>